<accession>A0A9K3GJS4</accession>
<evidence type="ECO:0000313" key="2">
    <source>
        <dbReference type="EMBL" id="GIQ85513.1"/>
    </source>
</evidence>
<evidence type="ECO:0000256" key="1">
    <source>
        <dbReference type="SAM" id="Coils"/>
    </source>
</evidence>
<keyword evidence="1" id="KW-0175">Coiled coil</keyword>
<proteinExistence type="predicted"/>
<gene>
    <name evidence="2" type="ORF">KIPB_007188</name>
</gene>
<reference evidence="2 3" key="1">
    <citation type="journal article" date="2018" name="PLoS ONE">
        <title>The draft genome of Kipferlia bialata reveals reductive genome evolution in fornicate parasites.</title>
        <authorList>
            <person name="Tanifuji G."/>
            <person name="Takabayashi S."/>
            <person name="Kume K."/>
            <person name="Takagi M."/>
            <person name="Nakayama T."/>
            <person name="Kamikawa R."/>
            <person name="Inagaki Y."/>
            <person name="Hashimoto T."/>
        </authorList>
    </citation>
    <scope>NUCLEOTIDE SEQUENCE [LARGE SCALE GENOMIC DNA]</scope>
    <source>
        <strain evidence="2">NY0173</strain>
    </source>
</reference>
<dbReference type="AlphaFoldDB" id="A0A9K3GJS4"/>
<dbReference type="Proteomes" id="UP000265618">
    <property type="component" value="Unassembled WGS sequence"/>
</dbReference>
<feature type="coiled-coil region" evidence="1">
    <location>
        <begin position="310"/>
        <end position="344"/>
    </location>
</feature>
<protein>
    <submittedName>
        <fullName evidence="2">Uncharacterized protein</fullName>
    </submittedName>
</protein>
<dbReference type="EMBL" id="BDIP01001980">
    <property type="protein sequence ID" value="GIQ85513.1"/>
    <property type="molecule type" value="Genomic_DNA"/>
</dbReference>
<sequence length="477" mass="52662">MNNLGSYLPVAEGIAGSERALTQCMEEHTHDKLVTEDCASVLSTLTALADRFHTQYEQTGSTHSMRYAMRDIDFDTGATLKAMQEASSVLDDVASFDYVPLPSGTSDLSLKGKRKFRQAQIANGLFCDFLDLSGPIVDRETEIRAYIERLRAIESGDRADSEDTDLERWAALNTLAKGTVELVTALASGQGKARGLMAQMGEGDEVTPEDIEEAEADRDILAIKIRRPRVSAEKRASLTEEHRLLCEEIAAMHTRLQSQSDTTSILRPYLLFPEVAKALGVPLRERKVDTGRDQHPMDWGEGMVVSGEGLVEGQRNTAQYEAKLERLEAERVEAERLVAEKAYAEKYRGQARFEKSSVATATQVFGPQRGMGQCPKWGGDRASNVTLILPSVQGSKTWVVHSHEGKGIHMYQETTGRILVWCGGKDCNITRSGTQVSFVGHTSFSYPCTPGQEVRIPLSVDSCNPQRNPYLTLSPQE</sequence>
<comment type="caution">
    <text evidence="2">The sequence shown here is derived from an EMBL/GenBank/DDBJ whole genome shotgun (WGS) entry which is preliminary data.</text>
</comment>
<name>A0A9K3GJS4_9EUKA</name>
<keyword evidence="3" id="KW-1185">Reference proteome</keyword>
<organism evidence="2 3">
    <name type="scientific">Kipferlia bialata</name>
    <dbReference type="NCBI Taxonomy" id="797122"/>
    <lineage>
        <taxon>Eukaryota</taxon>
        <taxon>Metamonada</taxon>
        <taxon>Carpediemonas-like organisms</taxon>
        <taxon>Kipferlia</taxon>
    </lineage>
</organism>
<evidence type="ECO:0000313" key="3">
    <source>
        <dbReference type="Proteomes" id="UP000265618"/>
    </source>
</evidence>